<feature type="compositionally biased region" description="Low complexity" evidence="14">
    <location>
        <begin position="700"/>
        <end position="714"/>
    </location>
</feature>
<keyword evidence="19" id="KW-1185">Reference proteome</keyword>
<feature type="compositionally biased region" description="Low complexity" evidence="14">
    <location>
        <begin position="722"/>
        <end position="740"/>
    </location>
</feature>
<feature type="region of interest" description="Disordered" evidence="14">
    <location>
        <begin position="656"/>
        <end position="817"/>
    </location>
</feature>
<evidence type="ECO:0000256" key="2">
    <source>
        <dbReference type="ARBA" id="ARBA00007739"/>
    </source>
</evidence>
<dbReference type="GO" id="GO:0009252">
    <property type="term" value="P:peptidoglycan biosynthetic process"/>
    <property type="evidence" value="ECO:0007669"/>
    <property type="project" value="UniProtKB-KW"/>
</dbReference>
<protein>
    <submittedName>
        <fullName evidence="18">Putative Peptidoglycan glycosyltransferase</fullName>
        <ecNumber evidence="18">2.4.1.129</ecNumber>
    </submittedName>
</protein>
<dbReference type="eggNOG" id="COG0744">
    <property type="taxonomic scope" value="Bacteria"/>
</dbReference>
<dbReference type="GO" id="GO:0008658">
    <property type="term" value="F:penicillin binding"/>
    <property type="evidence" value="ECO:0007669"/>
    <property type="project" value="InterPro"/>
</dbReference>
<feature type="compositionally biased region" description="Low complexity" evidence="14">
    <location>
        <begin position="749"/>
        <end position="759"/>
    </location>
</feature>
<evidence type="ECO:0000256" key="9">
    <source>
        <dbReference type="ARBA" id="ARBA00022984"/>
    </source>
</evidence>
<comment type="catalytic activity">
    <reaction evidence="12">
        <text>Preferential cleavage: (Ac)2-L-Lys-D-Ala-|-D-Ala. Also transpeptidation of peptidyl-alanyl moieties that are N-acyl substituents of D-alanine.</text>
        <dbReference type="EC" id="3.4.16.4"/>
    </reaction>
</comment>
<keyword evidence="8" id="KW-0133">Cell shape</keyword>
<evidence type="ECO:0000256" key="8">
    <source>
        <dbReference type="ARBA" id="ARBA00022960"/>
    </source>
</evidence>
<evidence type="ECO:0000256" key="1">
    <source>
        <dbReference type="ARBA" id="ARBA00007090"/>
    </source>
</evidence>
<keyword evidence="15" id="KW-1133">Transmembrane helix</keyword>
<dbReference type="Proteomes" id="UP000018291">
    <property type="component" value="Unassembled WGS sequence"/>
</dbReference>
<dbReference type="InterPro" id="IPR036950">
    <property type="entry name" value="PBP_transglycosylase"/>
</dbReference>
<dbReference type="GO" id="GO:0009002">
    <property type="term" value="F:serine-type D-Ala-D-Ala carboxypeptidase activity"/>
    <property type="evidence" value="ECO:0007669"/>
    <property type="project" value="UniProtKB-EC"/>
</dbReference>
<proteinExistence type="inferred from homology"/>
<dbReference type="InterPro" id="IPR023346">
    <property type="entry name" value="Lysozyme-like_dom_sf"/>
</dbReference>
<evidence type="ECO:0000256" key="13">
    <source>
        <dbReference type="ARBA" id="ARBA00049902"/>
    </source>
</evidence>
<dbReference type="AlphaFoldDB" id="R4YW12"/>
<evidence type="ECO:0000259" key="17">
    <source>
        <dbReference type="Pfam" id="PF00912"/>
    </source>
</evidence>
<reference evidence="18 19" key="1">
    <citation type="journal article" date="2013" name="ISME J.">
        <title>Metabolic model for the filamentous 'Candidatus Microthrix parvicella' based on genomic and metagenomic analyses.</title>
        <authorList>
            <person name="Jon McIlroy S."/>
            <person name="Kristiansen R."/>
            <person name="Albertsen M."/>
            <person name="Michael Karst S."/>
            <person name="Rossetti S."/>
            <person name="Lund Nielsen J."/>
            <person name="Tandoi V."/>
            <person name="James Seviour R."/>
            <person name="Nielsen P.H."/>
        </authorList>
    </citation>
    <scope>NUCLEOTIDE SEQUENCE [LARGE SCALE GENOMIC DNA]</scope>
    <source>
        <strain evidence="18 19">RN1</strain>
    </source>
</reference>
<evidence type="ECO:0000256" key="10">
    <source>
        <dbReference type="ARBA" id="ARBA00023268"/>
    </source>
</evidence>
<evidence type="ECO:0000256" key="12">
    <source>
        <dbReference type="ARBA" id="ARBA00034000"/>
    </source>
</evidence>
<evidence type="ECO:0000256" key="11">
    <source>
        <dbReference type="ARBA" id="ARBA00023316"/>
    </source>
</evidence>
<dbReference type="GO" id="GO:0008955">
    <property type="term" value="F:peptidoglycan glycosyltransferase activity"/>
    <property type="evidence" value="ECO:0007669"/>
    <property type="project" value="UniProtKB-EC"/>
</dbReference>
<dbReference type="EC" id="2.4.1.129" evidence="18"/>
<dbReference type="Gene3D" id="3.40.710.10">
    <property type="entry name" value="DD-peptidase/beta-lactamase superfamily"/>
    <property type="match status" value="1"/>
</dbReference>
<sequence>MSSQPPARRSLFWRSRRFWFAAVVVVVLGAGGVWRLLDQVDLPEEITNPLANTSLICDASVPVGTCSIDNAAGQIFSGTESSPLAYDDIPMVVKQAVVASEDRKFFEHQGLDPFGIARGLYQNSKGGGSLQGGSTITQQYVKLAYLTNKRSLVRKVQESVLAIKLERSMTKQKILENYLNQAFYGRSATGIEAAARVYFDKPASELTASEAAFLVGLVRNPARAEPTEHQETAVQVRNSVLAAMVEEGYLPKADYEREKKLLVVTSDRQAGDVNRNTPRNFTGIPKDLKDAGYEFILVQARDQAKKLLGGDAQAKELVNEGGVRIYTTINPEWQKKAYAAIYGRLPDPAGDPDGAMVTLDKFGAVRVMVGGRDYDRSQVNLALGSEGGGSGRQPGSTFKAIVLAEYIRQGYSLDSTYDAPPRLMVPGANIDGTDWKVDNYGFLDAGRVTVRQATKKSINTAYAQMMETVTPEQVVKLAAELGLGKFNPDPSLVLGTSEVSPEALAAAYLTFDNDGTYTEPFLVSHIDGPDGTKLWDVGDTGNITRRSVMDPAVAKSVSSALRGVVTDDGSGRNSALAITQSAGKTGTTQDSRDAWFAGFTCNIANVVWMGYPAGQQKMTNVDGEKTVTGSNVPARIWHDLMSQVADDDPGCEFAVANGGPKVETGPDQPRIPVTDKDGNLVLDDEGVPEYAGPFGVPGVPTDGGAAAGGSSSTGTTGGSSSGSGTSPTGAGPSLSTSGGSSSTGGGSPAGSTTDGSAPANPEPPAPEATAAPTPTSDAPPAPEVGDTTGGTTGGTTDGSTTGGTGDTGGTADGSDAG</sequence>
<comment type="catalytic activity">
    <reaction evidence="13">
        <text>[GlcNAc-(1-&gt;4)-Mur2Ac(oyl-L-Ala-gamma-D-Glu-L-Lys-D-Ala-D-Ala)](n)-di-trans,octa-cis-undecaprenyl diphosphate + beta-D-GlcNAc-(1-&gt;4)-Mur2Ac(oyl-L-Ala-gamma-D-Glu-L-Lys-D-Ala-D-Ala)-di-trans,octa-cis-undecaprenyl diphosphate = [GlcNAc-(1-&gt;4)-Mur2Ac(oyl-L-Ala-gamma-D-Glu-L-Lys-D-Ala-D-Ala)](n+1)-di-trans,octa-cis-undecaprenyl diphosphate + di-trans,octa-cis-undecaprenyl diphosphate + H(+)</text>
        <dbReference type="Rhea" id="RHEA:23708"/>
        <dbReference type="Rhea" id="RHEA-COMP:9602"/>
        <dbReference type="Rhea" id="RHEA-COMP:9603"/>
        <dbReference type="ChEBI" id="CHEBI:15378"/>
        <dbReference type="ChEBI" id="CHEBI:58405"/>
        <dbReference type="ChEBI" id="CHEBI:60033"/>
        <dbReference type="ChEBI" id="CHEBI:78435"/>
        <dbReference type="EC" id="2.4.99.28"/>
    </reaction>
</comment>
<evidence type="ECO:0000256" key="15">
    <source>
        <dbReference type="SAM" id="Phobius"/>
    </source>
</evidence>
<keyword evidence="15" id="KW-0472">Membrane</keyword>
<dbReference type="GO" id="GO:0030288">
    <property type="term" value="C:outer membrane-bounded periplasmic space"/>
    <property type="evidence" value="ECO:0007669"/>
    <property type="project" value="TreeGrafter"/>
</dbReference>
<evidence type="ECO:0000256" key="5">
    <source>
        <dbReference type="ARBA" id="ARBA00022676"/>
    </source>
</evidence>
<evidence type="ECO:0000256" key="14">
    <source>
        <dbReference type="SAM" id="MobiDB-lite"/>
    </source>
</evidence>
<dbReference type="InterPro" id="IPR012338">
    <property type="entry name" value="Beta-lactam/transpept-like"/>
</dbReference>
<organism evidence="18 19">
    <name type="scientific">Candidatus Neomicrothrix parvicella RN1</name>
    <dbReference type="NCBI Taxonomy" id="1229780"/>
    <lineage>
        <taxon>Bacteria</taxon>
        <taxon>Bacillati</taxon>
        <taxon>Actinomycetota</taxon>
        <taxon>Acidimicrobiia</taxon>
        <taxon>Acidimicrobiales</taxon>
        <taxon>Microthrixaceae</taxon>
        <taxon>Candidatus Neomicrothrix</taxon>
    </lineage>
</organism>
<dbReference type="InterPro" id="IPR001460">
    <property type="entry name" value="PCN-bd_Tpept"/>
</dbReference>
<dbReference type="SUPFAM" id="SSF56601">
    <property type="entry name" value="beta-lactamase/transpeptidase-like"/>
    <property type="match status" value="1"/>
</dbReference>
<gene>
    <name evidence="18" type="ORF">BN381_100146</name>
</gene>
<dbReference type="RefSeq" id="WP_012223483.1">
    <property type="nucleotide sequence ID" value="NZ_HG422565.1"/>
</dbReference>
<comment type="similarity">
    <text evidence="2">In the N-terminal section; belongs to the glycosyltransferase 51 family.</text>
</comment>
<dbReference type="GO" id="GO:0008360">
    <property type="term" value="P:regulation of cell shape"/>
    <property type="evidence" value="ECO:0007669"/>
    <property type="project" value="UniProtKB-KW"/>
</dbReference>
<feature type="compositionally biased region" description="Low complexity" evidence="14">
    <location>
        <begin position="767"/>
        <end position="776"/>
    </location>
</feature>
<dbReference type="Gene3D" id="1.10.3810.10">
    <property type="entry name" value="Biosynthetic peptidoglycan transglycosylase-like"/>
    <property type="match status" value="1"/>
</dbReference>
<keyword evidence="5 18" id="KW-0328">Glycosyltransferase</keyword>
<dbReference type="OrthoDB" id="9766909at2"/>
<dbReference type="PANTHER" id="PTHR32282">
    <property type="entry name" value="BINDING PROTEIN TRANSPEPTIDASE, PUTATIVE-RELATED"/>
    <property type="match status" value="1"/>
</dbReference>
<evidence type="ECO:0000259" key="16">
    <source>
        <dbReference type="Pfam" id="PF00905"/>
    </source>
</evidence>
<evidence type="ECO:0000256" key="3">
    <source>
        <dbReference type="ARBA" id="ARBA00022645"/>
    </source>
</evidence>
<dbReference type="STRING" id="1229780.BN381_100146"/>
<dbReference type="HOGENOM" id="CLU_006354_2_7_11"/>
<dbReference type="Pfam" id="PF00905">
    <property type="entry name" value="Transpeptidase"/>
    <property type="match status" value="1"/>
</dbReference>
<dbReference type="PANTHER" id="PTHR32282:SF33">
    <property type="entry name" value="PEPTIDOGLYCAN GLYCOSYLTRANSFERASE"/>
    <property type="match status" value="1"/>
</dbReference>
<evidence type="ECO:0000256" key="4">
    <source>
        <dbReference type="ARBA" id="ARBA00022670"/>
    </source>
</evidence>
<keyword evidence="11" id="KW-0961">Cell wall biogenesis/degradation</keyword>
<comment type="similarity">
    <text evidence="1">In the C-terminal section; belongs to the transpeptidase family.</text>
</comment>
<keyword evidence="15" id="KW-0812">Transmembrane</keyword>
<dbReference type="FunFam" id="1.10.3810.10:FF:000001">
    <property type="entry name" value="Penicillin-binding protein 1A"/>
    <property type="match status" value="1"/>
</dbReference>
<evidence type="ECO:0000313" key="19">
    <source>
        <dbReference type="Proteomes" id="UP000018291"/>
    </source>
</evidence>
<feature type="transmembrane region" description="Helical" evidence="15">
    <location>
        <begin position="18"/>
        <end position="37"/>
    </location>
</feature>
<comment type="caution">
    <text evidence="18">The sequence shown here is derived from an EMBL/GenBank/DDBJ whole genome shotgun (WGS) entry which is preliminary data.</text>
</comment>
<feature type="domain" description="Glycosyl transferase family 51" evidence="17">
    <location>
        <begin position="78"/>
        <end position="244"/>
    </location>
</feature>
<keyword evidence="10" id="KW-0511">Multifunctional enzyme</keyword>
<dbReference type="GO" id="GO:0071555">
    <property type="term" value="P:cell wall organization"/>
    <property type="evidence" value="ECO:0007669"/>
    <property type="project" value="UniProtKB-KW"/>
</dbReference>
<evidence type="ECO:0000256" key="7">
    <source>
        <dbReference type="ARBA" id="ARBA00022801"/>
    </source>
</evidence>
<dbReference type="Pfam" id="PF00912">
    <property type="entry name" value="Transgly"/>
    <property type="match status" value="1"/>
</dbReference>
<accession>R4YW12</accession>
<dbReference type="InterPro" id="IPR001264">
    <property type="entry name" value="Glyco_trans_51"/>
</dbReference>
<evidence type="ECO:0000313" key="18">
    <source>
        <dbReference type="EMBL" id="CCM62259.1"/>
    </source>
</evidence>
<name>R4YW12_9ACTN</name>
<feature type="compositionally biased region" description="Gly residues" evidence="14">
    <location>
        <begin position="787"/>
        <end position="817"/>
    </location>
</feature>
<keyword evidence="3" id="KW-0121">Carboxypeptidase</keyword>
<keyword evidence="6 18" id="KW-0808">Transferase</keyword>
<dbReference type="EMBL" id="CANL01000002">
    <property type="protein sequence ID" value="CCM62259.1"/>
    <property type="molecule type" value="Genomic_DNA"/>
</dbReference>
<keyword evidence="7" id="KW-0378">Hydrolase</keyword>
<dbReference type="InterPro" id="IPR050396">
    <property type="entry name" value="Glycosyltr_51/Transpeptidase"/>
</dbReference>
<evidence type="ECO:0000256" key="6">
    <source>
        <dbReference type="ARBA" id="ARBA00022679"/>
    </source>
</evidence>
<feature type="domain" description="Penicillin-binding protein transpeptidase" evidence="16">
    <location>
        <begin position="356"/>
        <end position="617"/>
    </location>
</feature>
<keyword evidence="9" id="KW-0573">Peptidoglycan synthesis</keyword>
<dbReference type="SUPFAM" id="SSF53955">
    <property type="entry name" value="Lysozyme-like"/>
    <property type="match status" value="1"/>
</dbReference>
<dbReference type="GO" id="GO:0006508">
    <property type="term" value="P:proteolysis"/>
    <property type="evidence" value="ECO:0007669"/>
    <property type="project" value="UniProtKB-KW"/>
</dbReference>
<keyword evidence="4" id="KW-0645">Protease</keyword>